<proteinExistence type="predicted"/>
<keyword evidence="2" id="KW-1185">Reference proteome</keyword>
<dbReference type="AlphaFoldDB" id="A0A3Q9EZZ9"/>
<name>A0A3Q9EZZ9_9ACTN</name>
<protein>
    <submittedName>
        <fullName evidence="1">Uncharacterized protein</fullName>
    </submittedName>
</protein>
<evidence type="ECO:0000313" key="1">
    <source>
        <dbReference type="EMBL" id="AZQ39218.1"/>
    </source>
</evidence>
<reference evidence="1 2" key="1">
    <citation type="journal article" date="2019" name="Int. J. Syst. Evol. Microbiol.">
        <title>Streptomyces cyaneochromogenes sp. nov., a blue pigment-producing actinomycete from manganese-contaminated soil.</title>
        <authorList>
            <person name="Tang X."/>
            <person name="Zhao J."/>
            <person name="Li K."/>
            <person name="Chen Z."/>
            <person name="Sun Y."/>
            <person name="Gao J."/>
        </authorList>
    </citation>
    <scope>NUCLEOTIDE SEQUENCE [LARGE SCALE GENOMIC DNA]</scope>
    <source>
        <strain evidence="1 2">MK-45</strain>
    </source>
</reference>
<dbReference type="Proteomes" id="UP000280298">
    <property type="component" value="Chromosome"/>
</dbReference>
<sequence>MLAEAKEKPVFRATRSGKDLRFGQLTSEFLRGKGVVSGFQGNEQAFPIGAGRAEVHRPPGDAMRAESGHAQLPNGQQEAPRLALQALSTGFRGHGRPKYLSFV</sequence>
<gene>
    <name evidence="1" type="ORF">EJ357_42075</name>
</gene>
<evidence type="ECO:0000313" key="2">
    <source>
        <dbReference type="Proteomes" id="UP000280298"/>
    </source>
</evidence>
<organism evidence="1 2">
    <name type="scientific">Streptomyces cyaneochromogenes</name>
    <dbReference type="NCBI Taxonomy" id="2496836"/>
    <lineage>
        <taxon>Bacteria</taxon>
        <taxon>Bacillati</taxon>
        <taxon>Actinomycetota</taxon>
        <taxon>Actinomycetes</taxon>
        <taxon>Kitasatosporales</taxon>
        <taxon>Streptomycetaceae</taxon>
        <taxon>Streptomyces</taxon>
    </lineage>
</organism>
<dbReference type="EMBL" id="CP034539">
    <property type="protein sequence ID" value="AZQ39218.1"/>
    <property type="molecule type" value="Genomic_DNA"/>
</dbReference>
<dbReference type="KEGG" id="scya:EJ357_42075"/>
<accession>A0A3Q9EZZ9</accession>